<dbReference type="RefSeq" id="WP_124799765.1">
    <property type="nucleotide sequence ID" value="NZ_CP034170.1"/>
</dbReference>
<dbReference type="AlphaFoldDB" id="A0A3G8ZZ85"/>
<evidence type="ECO:0000259" key="2">
    <source>
        <dbReference type="Pfam" id="PF20059"/>
    </source>
</evidence>
<dbReference type="KEGG" id="nak:EH165_12650"/>
<name>A0A3G8ZZ85_9ACTN</name>
<accession>A0A3G8ZZ85</accession>
<keyword evidence="1" id="KW-0472">Membrane</keyword>
<dbReference type="EMBL" id="CP034170">
    <property type="protein sequence ID" value="AZI58861.1"/>
    <property type="molecule type" value="Genomic_DNA"/>
</dbReference>
<keyword evidence="1" id="KW-0812">Transmembrane</keyword>
<dbReference type="Proteomes" id="UP000268084">
    <property type="component" value="Chromosome"/>
</dbReference>
<sequence length="83" mass="8793">MGIGLGVFLIVIGAIMSFGVKATLADFDLTTIGYILMGGGLLVILLTLLVLMPRTRRARSTAVTTDSQGRQAVVERDDRISGV</sequence>
<reference evidence="3 4" key="2">
    <citation type="submission" date="2018-12" db="EMBL/GenBank/DDBJ databases">
        <title>Nakamurella antarcticus sp. nov., isolated from Antarctica South Shetland Islands soil.</title>
        <authorList>
            <person name="Peng F."/>
        </authorList>
    </citation>
    <scope>NUCLEOTIDE SEQUENCE [LARGE SCALE GENOMIC DNA]</scope>
    <source>
        <strain evidence="3 4">S14-144</strain>
    </source>
</reference>
<keyword evidence="4" id="KW-1185">Reference proteome</keyword>
<proteinExistence type="predicted"/>
<evidence type="ECO:0000256" key="1">
    <source>
        <dbReference type="SAM" id="Phobius"/>
    </source>
</evidence>
<organism evidence="3 4">
    <name type="scientific">Nakamurella antarctica</name>
    <dbReference type="NCBI Taxonomy" id="1902245"/>
    <lineage>
        <taxon>Bacteria</taxon>
        <taxon>Bacillati</taxon>
        <taxon>Actinomycetota</taxon>
        <taxon>Actinomycetes</taxon>
        <taxon>Nakamurellales</taxon>
        <taxon>Nakamurellaceae</taxon>
        <taxon>Nakamurella</taxon>
    </lineage>
</organism>
<dbReference type="Pfam" id="PF20059">
    <property type="entry name" value="DUF6458"/>
    <property type="match status" value="1"/>
</dbReference>
<feature type="domain" description="DUF6458" evidence="2">
    <location>
        <begin position="1"/>
        <end position="78"/>
    </location>
</feature>
<keyword evidence="1" id="KW-1133">Transmembrane helix</keyword>
<evidence type="ECO:0000313" key="4">
    <source>
        <dbReference type="Proteomes" id="UP000268084"/>
    </source>
</evidence>
<gene>
    <name evidence="3" type="ORF">EH165_12650</name>
</gene>
<evidence type="ECO:0000313" key="3">
    <source>
        <dbReference type="EMBL" id="AZI58861.1"/>
    </source>
</evidence>
<dbReference type="InterPro" id="IPR045597">
    <property type="entry name" value="DUF6458"/>
</dbReference>
<reference evidence="3 4" key="1">
    <citation type="submission" date="2018-11" db="EMBL/GenBank/DDBJ databases">
        <authorList>
            <person name="Da X."/>
        </authorList>
    </citation>
    <scope>NUCLEOTIDE SEQUENCE [LARGE SCALE GENOMIC DNA]</scope>
    <source>
        <strain evidence="3 4">S14-144</strain>
    </source>
</reference>
<feature type="transmembrane region" description="Helical" evidence="1">
    <location>
        <begin position="32"/>
        <end position="51"/>
    </location>
</feature>
<protein>
    <recommendedName>
        <fullName evidence="2">DUF6458 domain-containing protein</fullName>
    </recommendedName>
</protein>